<comment type="caution">
    <text evidence="1">The sequence shown here is derived from an EMBL/GenBank/DDBJ whole genome shotgun (WGS) entry which is preliminary data.</text>
</comment>
<evidence type="ECO:0000313" key="2">
    <source>
        <dbReference type="Proteomes" id="UP001258017"/>
    </source>
</evidence>
<dbReference type="AlphaFoldDB" id="A0AAD9VTC2"/>
<accession>A0AAD9VTC2</accession>
<protein>
    <submittedName>
        <fullName evidence="1">Uncharacterized protein</fullName>
    </submittedName>
</protein>
<reference evidence="1" key="2">
    <citation type="journal article" date="2023" name="Commun. Biol.">
        <title>Intrasexual cuticular hydrocarbon dimorphism in a wasp sheds light on hydrocarbon biosynthesis genes in Hymenoptera.</title>
        <authorList>
            <person name="Moris V.C."/>
            <person name="Podsiadlowski L."/>
            <person name="Martin S."/>
            <person name="Oeyen J.P."/>
            <person name="Donath A."/>
            <person name="Petersen M."/>
            <person name="Wilbrandt J."/>
            <person name="Misof B."/>
            <person name="Liedtke D."/>
            <person name="Thamm M."/>
            <person name="Scheiner R."/>
            <person name="Schmitt T."/>
            <person name="Niehuis O."/>
        </authorList>
    </citation>
    <scope>NUCLEOTIDE SEQUENCE</scope>
    <source>
        <strain evidence="1">GBR_01_08_01A</strain>
    </source>
</reference>
<keyword evidence="2" id="KW-1185">Reference proteome</keyword>
<name>A0AAD9VTC2_9HYME</name>
<proteinExistence type="predicted"/>
<dbReference type="EMBL" id="JAIFRP010000014">
    <property type="protein sequence ID" value="KAK2586216.1"/>
    <property type="molecule type" value="Genomic_DNA"/>
</dbReference>
<sequence length="108" mass="12016">MTDDVPEINTIGNVCLRQKGHRNASVSDSTSSSSSNSWSSYVFVASEETAVVPQWEIVTQNDLTESVKVNSVSQKYCGINCNNAWYWKLKRGVLKSLRNKIYPIVTVG</sequence>
<organism evidence="1 2">
    <name type="scientific">Odynerus spinipes</name>
    <dbReference type="NCBI Taxonomy" id="1348599"/>
    <lineage>
        <taxon>Eukaryota</taxon>
        <taxon>Metazoa</taxon>
        <taxon>Ecdysozoa</taxon>
        <taxon>Arthropoda</taxon>
        <taxon>Hexapoda</taxon>
        <taxon>Insecta</taxon>
        <taxon>Pterygota</taxon>
        <taxon>Neoptera</taxon>
        <taxon>Endopterygota</taxon>
        <taxon>Hymenoptera</taxon>
        <taxon>Apocrita</taxon>
        <taxon>Aculeata</taxon>
        <taxon>Vespoidea</taxon>
        <taxon>Vespidae</taxon>
        <taxon>Eumeninae</taxon>
        <taxon>Odynerus</taxon>
    </lineage>
</organism>
<gene>
    <name evidence="1" type="ORF">KPH14_001474</name>
</gene>
<reference evidence="1" key="1">
    <citation type="submission" date="2021-08" db="EMBL/GenBank/DDBJ databases">
        <authorList>
            <person name="Misof B."/>
            <person name="Oliver O."/>
            <person name="Podsiadlowski L."/>
            <person name="Donath A."/>
            <person name="Peters R."/>
            <person name="Mayer C."/>
            <person name="Rust J."/>
            <person name="Gunkel S."/>
            <person name="Lesny P."/>
            <person name="Martin S."/>
            <person name="Oeyen J.P."/>
            <person name="Petersen M."/>
            <person name="Panagiotis P."/>
            <person name="Wilbrandt J."/>
            <person name="Tanja T."/>
        </authorList>
    </citation>
    <scope>NUCLEOTIDE SEQUENCE</scope>
    <source>
        <strain evidence="1">GBR_01_08_01A</strain>
        <tissue evidence="1">Thorax + abdomen</tissue>
    </source>
</reference>
<dbReference type="Proteomes" id="UP001258017">
    <property type="component" value="Unassembled WGS sequence"/>
</dbReference>
<evidence type="ECO:0000313" key="1">
    <source>
        <dbReference type="EMBL" id="KAK2586216.1"/>
    </source>
</evidence>